<keyword evidence="13" id="KW-0472">Membrane</keyword>
<evidence type="ECO:0000256" key="13">
    <source>
        <dbReference type="ARBA" id="ARBA00023136"/>
    </source>
</evidence>
<keyword evidence="14" id="KW-1185">Reference proteome</keyword>
<evidence type="ECO:0000313" key="14">
    <source>
        <dbReference type="Proteomes" id="UP000694853"/>
    </source>
</evidence>
<dbReference type="GO" id="GO:0022843">
    <property type="term" value="F:voltage-gated monoatomic cation channel activity"/>
    <property type="evidence" value="ECO:0007669"/>
    <property type="project" value="InterPro"/>
</dbReference>
<protein>
    <submittedName>
        <fullName evidence="15">Outer envelope pore protein 24, chloroplastic-like isoform X1</fullName>
    </submittedName>
</protein>
<evidence type="ECO:0000256" key="9">
    <source>
        <dbReference type="ARBA" id="ARBA00022692"/>
    </source>
</evidence>
<evidence type="ECO:0000256" key="6">
    <source>
        <dbReference type="ARBA" id="ARBA00022452"/>
    </source>
</evidence>
<evidence type="ECO:0000256" key="7">
    <source>
        <dbReference type="ARBA" id="ARBA00022528"/>
    </source>
</evidence>
<reference evidence="14" key="1">
    <citation type="journal article" date="2019" name="Toxins">
        <title>Detection of Abrin-Like and Prepropulchellin-Like Toxin Genes and Transcripts Using Whole Genome Sequencing and Full-Length Transcript Sequencing of Abrus precatorius.</title>
        <authorList>
            <person name="Hovde B.T."/>
            <person name="Daligault H.E."/>
            <person name="Hanschen E.R."/>
            <person name="Kunde Y.A."/>
            <person name="Johnson M.B."/>
            <person name="Starkenburg S.R."/>
            <person name="Johnson S.L."/>
        </authorList>
    </citation>
    <scope>NUCLEOTIDE SEQUENCE [LARGE SCALE GENOMIC DNA]</scope>
</reference>
<proteinExistence type="predicted"/>
<name>A0A8B8LJ94_ABRPR</name>
<dbReference type="PANTHER" id="PTHR35284:SF1">
    <property type="entry name" value="OUTER ENVELOPE PORE PROTEIN 24A, CHLOROPLASTIC-RELATED"/>
    <property type="match status" value="1"/>
</dbReference>
<accession>A0A8B8LJ94</accession>
<organism evidence="14 15">
    <name type="scientific">Abrus precatorius</name>
    <name type="common">Indian licorice</name>
    <name type="synonym">Glycine abrus</name>
    <dbReference type="NCBI Taxonomy" id="3816"/>
    <lineage>
        <taxon>Eukaryota</taxon>
        <taxon>Viridiplantae</taxon>
        <taxon>Streptophyta</taxon>
        <taxon>Embryophyta</taxon>
        <taxon>Tracheophyta</taxon>
        <taxon>Spermatophyta</taxon>
        <taxon>Magnoliopsida</taxon>
        <taxon>eudicotyledons</taxon>
        <taxon>Gunneridae</taxon>
        <taxon>Pentapetalae</taxon>
        <taxon>rosids</taxon>
        <taxon>fabids</taxon>
        <taxon>Fabales</taxon>
        <taxon>Fabaceae</taxon>
        <taxon>Papilionoideae</taxon>
        <taxon>50 kb inversion clade</taxon>
        <taxon>NPAAA clade</taxon>
        <taxon>indigoferoid/millettioid clade</taxon>
        <taxon>Abreae</taxon>
        <taxon>Abrus</taxon>
    </lineage>
</organism>
<keyword evidence="6" id="KW-1134">Transmembrane beta strand</keyword>
<keyword evidence="9" id="KW-0812">Transmembrane</keyword>
<evidence type="ECO:0000256" key="10">
    <source>
        <dbReference type="ARBA" id="ARBA00022805"/>
    </source>
</evidence>
<evidence type="ECO:0000256" key="4">
    <source>
        <dbReference type="ARBA" id="ARBA00011593"/>
    </source>
</evidence>
<evidence type="ECO:0000256" key="1">
    <source>
        <dbReference type="ARBA" id="ARBA00002327"/>
    </source>
</evidence>
<sequence>MKAALKGRYDIDKNGAAAATLAVSTGDVKIRASITDVTFVNGPSLTGLALAVEKPGAFIVDYNVPKKDFRFQFMNTVRVAEKPLNLTYMHSRGDNKTVLDGTLVLDSSNKVSANYVLDTRNCKLKYVYVHKGETAFEPCYDMAKNSWDFAFSRRLCGDDLLRASYQTSSKMLGLEWSRNSKLNGCFKISASLDLAEELKLPKISAETTWNFEM</sequence>
<dbReference type="GO" id="GO:0034426">
    <property type="term" value="C:etioplast membrane"/>
    <property type="evidence" value="ECO:0007669"/>
    <property type="project" value="UniProtKB-SubCell"/>
</dbReference>
<reference evidence="15" key="2">
    <citation type="submission" date="2025-08" db="UniProtKB">
        <authorList>
            <consortium name="RefSeq"/>
        </authorList>
    </citation>
    <scope>IDENTIFICATION</scope>
    <source>
        <tissue evidence="15">Young leaves</tissue>
    </source>
</reference>
<comment type="subcellular location">
    <subcellularLocation>
        <location evidence="2">Plastid</location>
        <location evidence="2">Chloroplast outer membrane</location>
        <topology evidence="2">Multi-pass membrane protein</topology>
    </subcellularLocation>
    <subcellularLocation>
        <location evidence="3">Plastid</location>
        <location evidence="3">Etioplast membrane</location>
        <topology evidence="3">Multi-pass membrane protein</topology>
    </subcellularLocation>
</comment>
<evidence type="ECO:0000256" key="8">
    <source>
        <dbReference type="ARBA" id="ARBA00022640"/>
    </source>
</evidence>
<evidence type="ECO:0000256" key="2">
    <source>
        <dbReference type="ARBA" id="ARBA00004396"/>
    </source>
</evidence>
<dbReference type="OrthoDB" id="1185978at2759"/>
<gene>
    <name evidence="15" type="primary">LOC113865875</name>
</gene>
<dbReference type="Proteomes" id="UP000694853">
    <property type="component" value="Unplaced"/>
</dbReference>
<comment type="subunit">
    <text evidence="4">Homooligomers form large rather nonselective pores in plastidial outer membranes.</text>
</comment>
<dbReference type="RefSeq" id="XP_027356456.1">
    <property type="nucleotide sequence ID" value="XM_027500655.1"/>
</dbReference>
<keyword evidence="12" id="KW-0626">Porin</keyword>
<evidence type="ECO:0000256" key="11">
    <source>
        <dbReference type="ARBA" id="ARBA00023065"/>
    </source>
</evidence>
<evidence type="ECO:0000256" key="3">
    <source>
        <dbReference type="ARBA" id="ARBA00004441"/>
    </source>
</evidence>
<keyword evidence="10" id="KW-1002">Plastid outer membrane</keyword>
<evidence type="ECO:0000313" key="15">
    <source>
        <dbReference type="RefSeq" id="XP_027356456.1"/>
    </source>
</evidence>
<dbReference type="GO" id="GO:0009707">
    <property type="term" value="C:chloroplast outer membrane"/>
    <property type="evidence" value="ECO:0007669"/>
    <property type="project" value="UniProtKB-SubCell"/>
</dbReference>
<dbReference type="PANTHER" id="PTHR35284">
    <property type="entry name" value="OUTER ENVELOPE PORE PROTEIN 24A, CHLOROPLASTIC-RELATED"/>
    <property type="match status" value="1"/>
</dbReference>
<keyword evidence="8" id="KW-0934">Plastid</keyword>
<dbReference type="AlphaFoldDB" id="A0A8B8LJ94"/>
<evidence type="ECO:0000256" key="5">
    <source>
        <dbReference type="ARBA" id="ARBA00022448"/>
    </source>
</evidence>
<dbReference type="GO" id="GO:0046930">
    <property type="term" value="C:pore complex"/>
    <property type="evidence" value="ECO:0007669"/>
    <property type="project" value="UniProtKB-KW"/>
</dbReference>
<dbReference type="KEGG" id="aprc:113865875"/>
<keyword evidence="5" id="KW-0813">Transport</keyword>
<dbReference type="GeneID" id="113865875"/>
<dbReference type="GO" id="GO:0015288">
    <property type="term" value="F:porin activity"/>
    <property type="evidence" value="ECO:0007669"/>
    <property type="project" value="UniProtKB-KW"/>
</dbReference>
<keyword evidence="7" id="KW-0150">Chloroplast</keyword>
<comment type="function">
    <text evidence="1">High-conductance voltage-dependent solute channel with a slight selectivity for cations transporting triosephosphates, dicarboxylic acids, ATP, inorganic phosphate (Pi), sugars, and positively or negatively charged amino acids.</text>
</comment>
<keyword evidence="11" id="KW-0406">Ion transport</keyword>
<dbReference type="InterPro" id="IPR034626">
    <property type="entry name" value="OEP24"/>
</dbReference>
<evidence type="ECO:0000256" key="12">
    <source>
        <dbReference type="ARBA" id="ARBA00023114"/>
    </source>
</evidence>
<dbReference type="GO" id="GO:0034765">
    <property type="term" value="P:regulation of monoatomic ion transmembrane transport"/>
    <property type="evidence" value="ECO:0007669"/>
    <property type="project" value="InterPro"/>
</dbReference>